<dbReference type="InterPro" id="IPR050266">
    <property type="entry name" value="AB_hydrolase_sf"/>
</dbReference>
<dbReference type="Proteomes" id="UP000253319">
    <property type="component" value="Unassembled WGS sequence"/>
</dbReference>
<dbReference type="EMBL" id="QLST01000024">
    <property type="protein sequence ID" value="RBA27337.1"/>
    <property type="molecule type" value="Genomic_DNA"/>
</dbReference>
<evidence type="ECO:0000313" key="2">
    <source>
        <dbReference type="EMBL" id="RBA27337.1"/>
    </source>
</evidence>
<dbReference type="PRINTS" id="PR00111">
    <property type="entry name" value="ABHYDROLASE"/>
</dbReference>
<sequence>METETKGYNLTMSLNNFNLSYDDIGEGTIPIIFLHGYPFDKTMWQGQLEFLKSSYRLIPCDIRGFGKSTDEESALSIDLFAEDLIQFMDKLSIEKAIICGLSMGGFIALNAMQKFPDRFEALILCDTQCIADTPEVKEKRYKIIEEIASDGVTNFNEGFIKSVFHQDSLTNKKELVEQLRNVVFSNSKQIIKQGLIALAERSETCSNLSEITIPTLIICGRADEVTPLAQSEFMNTAIKGSKLQVIDNAGHVSNLEQPHEFNKQLLDFLIALTEDLNYEKINGIKRMV</sequence>
<reference evidence="2 3" key="1">
    <citation type="submission" date="2018-06" db="EMBL/GenBank/DDBJ databases">
        <title>Flavobacterium tibetense sp. nov., isolated from a wetland YonghuCo on Tibetan Plateau.</title>
        <authorList>
            <person name="Xing P."/>
            <person name="Phurbu D."/>
            <person name="Lu H."/>
        </authorList>
    </citation>
    <scope>NUCLEOTIDE SEQUENCE [LARGE SCALE GENOMIC DNA]</scope>
    <source>
        <strain evidence="2 3">YH5</strain>
    </source>
</reference>
<dbReference type="Pfam" id="PF00561">
    <property type="entry name" value="Abhydrolase_1"/>
    <property type="match status" value="1"/>
</dbReference>
<comment type="caution">
    <text evidence="2">The sequence shown here is derived from an EMBL/GenBank/DDBJ whole genome shotgun (WGS) entry which is preliminary data.</text>
</comment>
<organism evidence="2 3">
    <name type="scientific">Flavobacterium tibetense</name>
    <dbReference type="NCBI Taxonomy" id="2233533"/>
    <lineage>
        <taxon>Bacteria</taxon>
        <taxon>Pseudomonadati</taxon>
        <taxon>Bacteroidota</taxon>
        <taxon>Flavobacteriia</taxon>
        <taxon>Flavobacteriales</taxon>
        <taxon>Flavobacteriaceae</taxon>
        <taxon>Flavobacterium</taxon>
    </lineage>
</organism>
<protein>
    <submittedName>
        <fullName evidence="2">Alpha/beta hydrolase</fullName>
    </submittedName>
</protein>
<dbReference type="GO" id="GO:0016787">
    <property type="term" value="F:hydrolase activity"/>
    <property type="evidence" value="ECO:0007669"/>
    <property type="project" value="UniProtKB-KW"/>
</dbReference>
<dbReference type="InterPro" id="IPR000639">
    <property type="entry name" value="Epox_hydrolase-like"/>
</dbReference>
<proteinExistence type="predicted"/>
<name>A0A365NYP4_9FLAO</name>
<feature type="domain" description="AB hydrolase-1" evidence="1">
    <location>
        <begin position="30"/>
        <end position="257"/>
    </location>
</feature>
<dbReference type="PANTHER" id="PTHR43798">
    <property type="entry name" value="MONOACYLGLYCEROL LIPASE"/>
    <property type="match status" value="1"/>
</dbReference>
<dbReference type="SUPFAM" id="SSF53474">
    <property type="entry name" value="alpha/beta-Hydrolases"/>
    <property type="match status" value="1"/>
</dbReference>
<accession>A0A365NYP4</accession>
<dbReference type="AlphaFoldDB" id="A0A365NYP4"/>
<evidence type="ECO:0000259" key="1">
    <source>
        <dbReference type="Pfam" id="PF00561"/>
    </source>
</evidence>
<dbReference type="InterPro" id="IPR000073">
    <property type="entry name" value="AB_hydrolase_1"/>
</dbReference>
<gene>
    <name evidence="2" type="ORF">DPN68_12735</name>
</gene>
<dbReference type="PRINTS" id="PR00412">
    <property type="entry name" value="EPOXHYDRLASE"/>
</dbReference>
<dbReference type="Gene3D" id="3.40.50.1820">
    <property type="entry name" value="alpha/beta hydrolase"/>
    <property type="match status" value="1"/>
</dbReference>
<evidence type="ECO:0000313" key="3">
    <source>
        <dbReference type="Proteomes" id="UP000253319"/>
    </source>
</evidence>
<dbReference type="RefSeq" id="WP_113990023.1">
    <property type="nucleotide sequence ID" value="NZ_QLST01000024.1"/>
</dbReference>
<keyword evidence="3" id="KW-1185">Reference proteome</keyword>
<keyword evidence="2" id="KW-0378">Hydrolase</keyword>
<dbReference type="OrthoDB" id="9780932at2"/>
<dbReference type="InterPro" id="IPR029058">
    <property type="entry name" value="AB_hydrolase_fold"/>
</dbReference>